<accession>A0A397IK46</accession>
<dbReference type="GO" id="GO:0008270">
    <property type="term" value="F:zinc ion binding"/>
    <property type="evidence" value="ECO:0007669"/>
    <property type="project" value="UniProtKB-KW"/>
</dbReference>
<evidence type="ECO:0000313" key="5">
    <source>
        <dbReference type="Proteomes" id="UP000266861"/>
    </source>
</evidence>
<dbReference type="OrthoDB" id="2398833at2759"/>
<evidence type="ECO:0000256" key="2">
    <source>
        <dbReference type="SAM" id="MobiDB-lite"/>
    </source>
</evidence>
<gene>
    <name evidence="4" type="ORF">Glove_199g117</name>
</gene>
<dbReference type="InterPro" id="IPR021109">
    <property type="entry name" value="Peptidase_aspartic_dom_sf"/>
</dbReference>
<dbReference type="SUPFAM" id="SSF57756">
    <property type="entry name" value="Retrovirus zinc finger-like domains"/>
    <property type="match status" value="1"/>
</dbReference>
<keyword evidence="5" id="KW-1185">Reference proteome</keyword>
<dbReference type="PROSITE" id="PS50158">
    <property type="entry name" value="ZF_CCHC"/>
    <property type="match status" value="1"/>
</dbReference>
<dbReference type="InterPro" id="IPR001878">
    <property type="entry name" value="Znf_CCHC"/>
</dbReference>
<comment type="caution">
    <text evidence="4">The sequence shown here is derived from an EMBL/GenBank/DDBJ whole genome shotgun (WGS) entry which is preliminary data.</text>
</comment>
<dbReference type="Gene3D" id="4.10.60.10">
    <property type="entry name" value="Zinc finger, CCHC-type"/>
    <property type="match status" value="1"/>
</dbReference>
<feature type="region of interest" description="Disordered" evidence="2">
    <location>
        <begin position="454"/>
        <end position="476"/>
    </location>
</feature>
<feature type="region of interest" description="Disordered" evidence="2">
    <location>
        <begin position="386"/>
        <end position="432"/>
    </location>
</feature>
<dbReference type="EMBL" id="PQFF01000187">
    <property type="protein sequence ID" value="RHZ76311.1"/>
    <property type="molecule type" value="Genomic_DNA"/>
</dbReference>
<keyword evidence="1" id="KW-0863">Zinc-finger</keyword>
<dbReference type="AlphaFoldDB" id="A0A397IK46"/>
<proteinExistence type="predicted"/>
<keyword evidence="1" id="KW-0862">Zinc</keyword>
<evidence type="ECO:0000259" key="3">
    <source>
        <dbReference type="PROSITE" id="PS50158"/>
    </source>
</evidence>
<dbReference type="SMART" id="SM00343">
    <property type="entry name" value="ZnF_C2HC"/>
    <property type="match status" value="1"/>
</dbReference>
<sequence length="680" mass="77104">MAHEGADQLDLENENANLKEDLYIAGLIIIALQVRHLILMNRGYALWQEANNRARCYRLNFFKRKPSKSFTPITFKYLQHKRNIYEGYWYRKSSFLLIKRNTPENNSLNMATVARDLTSISPLIADFKNYSEQIPPDEWYQARFIVWLRHKYQTETVGIQQVATQRLAQEKFLPFNTPETYETRIRPLLLGVANNDANILGLLKGYLSGDLYTWMRSDNPTDINAFFSSLKNMWLERRPSPSYGSQIPQVSTVSEQPSNTVSALITSEEIDRKIQMAVALENQKNESNKIRFDPNLSLNNTDSDSSFFQNLMNVMKDISNRLSSHKITASGKGKKNNSSSSDDIDVITKGMAELSLNLVKTSKVIKKSLRGCSNCNKVGHIFRTCPKKKKSRQKAHVNHINKNDSSDSENDSSDSDLGSSSSSEESEAESDYSFDSFEPKFSSIRPAHVEKLPPIQDNIYREPIPEIPESDGEEETLDDPIEIDFVQRRDPATDIATAEYKIKRLIIPAAGLDSCANFSIMTENIAKRVKLVIDIKEKHDLSGIATIHTESIGFVRNVPVTFAPGCTIHSDFAVVKYHKPMLILPNTLLDKYDYDLLASKRVLKLVCNGKEHFIPVNMHPVKNKLEVNCITASQGVKPLVSDQISQETNRSEDNNIPLEEWHAPDGFRLDSDNSTLKKNA</sequence>
<dbReference type="GO" id="GO:0003676">
    <property type="term" value="F:nucleic acid binding"/>
    <property type="evidence" value="ECO:0007669"/>
    <property type="project" value="InterPro"/>
</dbReference>
<protein>
    <recommendedName>
        <fullName evidence="3">CCHC-type domain-containing protein</fullName>
    </recommendedName>
</protein>
<dbReference type="InterPro" id="IPR036875">
    <property type="entry name" value="Znf_CCHC_sf"/>
</dbReference>
<evidence type="ECO:0000256" key="1">
    <source>
        <dbReference type="PROSITE-ProRule" id="PRU00047"/>
    </source>
</evidence>
<reference evidence="4 5" key="1">
    <citation type="submission" date="2018-08" db="EMBL/GenBank/DDBJ databases">
        <title>Genome and evolution of the arbuscular mycorrhizal fungus Diversispora epigaea (formerly Glomus versiforme) and its bacterial endosymbionts.</title>
        <authorList>
            <person name="Sun X."/>
            <person name="Fei Z."/>
            <person name="Harrison M."/>
        </authorList>
    </citation>
    <scope>NUCLEOTIDE SEQUENCE [LARGE SCALE GENOMIC DNA]</scope>
    <source>
        <strain evidence="4 5">IT104</strain>
    </source>
</reference>
<feature type="compositionally biased region" description="Basic residues" evidence="2">
    <location>
        <begin position="386"/>
        <end position="399"/>
    </location>
</feature>
<organism evidence="4 5">
    <name type="scientific">Diversispora epigaea</name>
    <dbReference type="NCBI Taxonomy" id="1348612"/>
    <lineage>
        <taxon>Eukaryota</taxon>
        <taxon>Fungi</taxon>
        <taxon>Fungi incertae sedis</taxon>
        <taxon>Mucoromycota</taxon>
        <taxon>Glomeromycotina</taxon>
        <taxon>Glomeromycetes</taxon>
        <taxon>Diversisporales</taxon>
        <taxon>Diversisporaceae</taxon>
        <taxon>Diversispora</taxon>
    </lineage>
</organism>
<dbReference type="Proteomes" id="UP000266861">
    <property type="component" value="Unassembled WGS sequence"/>
</dbReference>
<evidence type="ECO:0000313" key="4">
    <source>
        <dbReference type="EMBL" id="RHZ76311.1"/>
    </source>
</evidence>
<feature type="domain" description="CCHC-type" evidence="3">
    <location>
        <begin position="372"/>
        <end position="387"/>
    </location>
</feature>
<dbReference type="Gene3D" id="2.40.70.10">
    <property type="entry name" value="Acid Proteases"/>
    <property type="match status" value="1"/>
</dbReference>
<name>A0A397IK46_9GLOM</name>
<keyword evidence="1" id="KW-0479">Metal-binding</keyword>